<keyword evidence="5" id="KW-0677">Repeat</keyword>
<dbReference type="EC" id="2.3.2.31" evidence="2"/>
<accession>A0AAV9GLW3</accession>
<evidence type="ECO:0000256" key="9">
    <source>
        <dbReference type="SAM" id="MobiDB-lite"/>
    </source>
</evidence>
<proteinExistence type="predicted"/>
<dbReference type="InterPro" id="IPR031127">
    <property type="entry name" value="E3_UB_ligase_RBR"/>
</dbReference>
<dbReference type="AlphaFoldDB" id="A0AAV9GLW3"/>
<dbReference type="PANTHER" id="PTHR11685">
    <property type="entry name" value="RBR FAMILY RING FINGER AND IBR DOMAIN-CONTAINING"/>
    <property type="match status" value="1"/>
</dbReference>
<evidence type="ECO:0000313" key="12">
    <source>
        <dbReference type="EMBL" id="KAK4449336.1"/>
    </source>
</evidence>
<dbReference type="SUPFAM" id="SSF57850">
    <property type="entry name" value="RING/U-box"/>
    <property type="match status" value="1"/>
</dbReference>
<keyword evidence="10" id="KW-0812">Transmembrane</keyword>
<feature type="transmembrane region" description="Helical" evidence="10">
    <location>
        <begin position="75"/>
        <end position="95"/>
    </location>
</feature>
<reference evidence="12" key="2">
    <citation type="submission" date="2023-05" db="EMBL/GenBank/DDBJ databases">
        <authorList>
            <consortium name="Lawrence Berkeley National Laboratory"/>
            <person name="Steindorff A."/>
            <person name="Hensen N."/>
            <person name="Bonometti L."/>
            <person name="Westerberg I."/>
            <person name="Brannstrom I.O."/>
            <person name="Guillou S."/>
            <person name="Cros-Aarteil S."/>
            <person name="Calhoun S."/>
            <person name="Haridas S."/>
            <person name="Kuo A."/>
            <person name="Mondo S."/>
            <person name="Pangilinan J."/>
            <person name="Riley R."/>
            <person name="Labutti K."/>
            <person name="Andreopoulos B."/>
            <person name="Lipzen A."/>
            <person name="Chen C."/>
            <person name="Yanf M."/>
            <person name="Daum C."/>
            <person name="Ng V."/>
            <person name="Clum A."/>
            <person name="Ohm R."/>
            <person name="Martin F."/>
            <person name="Silar P."/>
            <person name="Natvig D."/>
            <person name="Lalanne C."/>
            <person name="Gautier V."/>
            <person name="Ament-Velasquez S.L."/>
            <person name="Kruys A."/>
            <person name="Hutchinson M.I."/>
            <person name="Powell A.J."/>
            <person name="Barry K."/>
            <person name="Miller A.N."/>
            <person name="Grigoriev I.V."/>
            <person name="Debuchy R."/>
            <person name="Gladieux P."/>
            <person name="Thoren M.H."/>
            <person name="Johannesson H."/>
        </authorList>
    </citation>
    <scope>NUCLEOTIDE SEQUENCE</scope>
    <source>
        <strain evidence="12">PSN243</strain>
    </source>
</reference>
<evidence type="ECO:0000256" key="5">
    <source>
        <dbReference type="ARBA" id="ARBA00022737"/>
    </source>
</evidence>
<feature type="region of interest" description="Disordered" evidence="9">
    <location>
        <begin position="1"/>
        <end position="22"/>
    </location>
</feature>
<dbReference type="InterPro" id="IPR002867">
    <property type="entry name" value="IBR_dom"/>
</dbReference>
<evidence type="ECO:0000256" key="2">
    <source>
        <dbReference type="ARBA" id="ARBA00012251"/>
    </source>
</evidence>
<evidence type="ECO:0000313" key="13">
    <source>
        <dbReference type="Proteomes" id="UP001321760"/>
    </source>
</evidence>
<feature type="compositionally biased region" description="Low complexity" evidence="9">
    <location>
        <begin position="258"/>
        <end position="269"/>
    </location>
</feature>
<dbReference type="Proteomes" id="UP001321760">
    <property type="component" value="Unassembled WGS sequence"/>
</dbReference>
<dbReference type="GO" id="GO:0016567">
    <property type="term" value="P:protein ubiquitination"/>
    <property type="evidence" value="ECO:0007669"/>
    <property type="project" value="InterPro"/>
</dbReference>
<evidence type="ECO:0000256" key="3">
    <source>
        <dbReference type="ARBA" id="ARBA00022679"/>
    </source>
</evidence>
<organism evidence="12 13">
    <name type="scientific">Podospora aff. communis PSN243</name>
    <dbReference type="NCBI Taxonomy" id="3040156"/>
    <lineage>
        <taxon>Eukaryota</taxon>
        <taxon>Fungi</taxon>
        <taxon>Dikarya</taxon>
        <taxon>Ascomycota</taxon>
        <taxon>Pezizomycotina</taxon>
        <taxon>Sordariomycetes</taxon>
        <taxon>Sordariomycetidae</taxon>
        <taxon>Sordariales</taxon>
        <taxon>Podosporaceae</taxon>
        <taxon>Podospora</taxon>
    </lineage>
</organism>
<evidence type="ECO:0000256" key="10">
    <source>
        <dbReference type="SAM" id="Phobius"/>
    </source>
</evidence>
<dbReference type="GO" id="GO:0061630">
    <property type="term" value="F:ubiquitin protein ligase activity"/>
    <property type="evidence" value="ECO:0007669"/>
    <property type="project" value="UniProtKB-EC"/>
</dbReference>
<dbReference type="GO" id="GO:0008270">
    <property type="term" value="F:zinc ion binding"/>
    <property type="evidence" value="ECO:0007669"/>
    <property type="project" value="UniProtKB-KW"/>
</dbReference>
<keyword evidence="6" id="KW-0863">Zinc-finger</keyword>
<feature type="compositionally biased region" description="Basic and acidic residues" evidence="9">
    <location>
        <begin position="212"/>
        <end position="236"/>
    </location>
</feature>
<reference evidence="12" key="1">
    <citation type="journal article" date="2023" name="Mol. Phylogenet. Evol.">
        <title>Genome-scale phylogeny and comparative genomics of the fungal order Sordariales.</title>
        <authorList>
            <person name="Hensen N."/>
            <person name="Bonometti L."/>
            <person name="Westerberg I."/>
            <person name="Brannstrom I.O."/>
            <person name="Guillou S."/>
            <person name="Cros-Aarteil S."/>
            <person name="Calhoun S."/>
            <person name="Haridas S."/>
            <person name="Kuo A."/>
            <person name="Mondo S."/>
            <person name="Pangilinan J."/>
            <person name="Riley R."/>
            <person name="LaButti K."/>
            <person name="Andreopoulos B."/>
            <person name="Lipzen A."/>
            <person name="Chen C."/>
            <person name="Yan M."/>
            <person name="Daum C."/>
            <person name="Ng V."/>
            <person name="Clum A."/>
            <person name="Steindorff A."/>
            <person name="Ohm R.A."/>
            <person name="Martin F."/>
            <person name="Silar P."/>
            <person name="Natvig D.O."/>
            <person name="Lalanne C."/>
            <person name="Gautier V."/>
            <person name="Ament-Velasquez S.L."/>
            <person name="Kruys A."/>
            <person name="Hutchinson M.I."/>
            <person name="Powell A.J."/>
            <person name="Barry K."/>
            <person name="Miller A.N."/>
            <person name="Grigoriev I.V."/>
            <person name="Debuchy R."/>
            <person name="Gladieux P."/>
            <person name="Hiltunen Thoren M."/>
            <person name="Johannesson H."/>
        </authorList>
    </citation>
    <scope>NUCLEOTIDE SEQUENCE</scope>
    <source>
        <strain evidence="12">PSN243</strain>
    </source>
</reference>
<evidence type="ECO:0000256" key="1">
    <source>
        <dbReference type="ARBA" id="ARBA00001798"/>
    </source>
</evidence>
<feature type="domain" description="RING-type" evidence="11">
    <location>
        <begin position="354"/>
        <end position="552"/>
    </location>
</feature>
<dbReference type="CDD" id="cd20335">
    <property type="entry name" value="BRcat_RBR"/>
    <property type="match status" value="1"/>
</dbReference>
<protein>
    <recommendedName>
        <fullName evidence="2">RBR-type E3 ubiquitin transferase</fullName>
        <ecNumber evidence="2">2.3.2.31</ecNumber>
    </recommendedName>
</protein>
<keyword evidence="7" id="KW-0833">Ubl conjugation pathway</keyword>
<dbReference type="Pfam" id="PF01485">
    <property type="entry name" value="IBR"/>
    <property type="match status" value="1"/>
</dbReference>
<keyword evidence="3" id="KW-0808">Transferase</keyword>
<keyword evidence="10" id="KW-0472">Membrane</keyword>
<gene>
    <name evidence="12" type="ORF">QBC34DRAFT_405667</name>
</gene>
<dbReference type="CDD" id="cd22584">
    <property type="entry name" value="Rcat_RBR_unk"/>
    <property type="match status" value="1"/>
</dbReference>
<evidence type="ECO:0000256" key="7">
    <source>
        <dbReference type="ARBA" id="ARBA00022786"/>
    </source>
</evidence>
<comment type="caution">
    <text evidence="12">The sequence shown here is derived from an EMBL/GenBank/DDBJ whole genome shotgun (WGS) entry which is preliminary data.</text>
</comment>
<evidence type="ECO:0000256" key="4">
    <source>
        <dbReference type="ARBA" id="ARBA00022723"/>
    </source>
</evidence>
<sequence>MSNSEHGGAEVPDLSPGLASPSTTAGLPSAGSLTFLSYLCSRFLGRSGLLMTVLIGRDTYIPLQDKALRIEPPPYFALVYFLLPLVLLAILTTKFKSSGIPPRLKELYSASEITASKMCALALQAPRMPNSTTLGDISQMAQMPGHWEGELDIFRPEETAEEEPGESSEADKDPELFRYNPPAALTELANVTSETIVLVVRSSVEHVFQQVEAERRRTEKEATSSTEPHDSQDSTHESSNGKAPDLAPQIHLTQQPTSSSHGGSSESQSWADEQSKSPRRHRFGLRRVFQHIIEKGESSSSSAFDLSSLPAHIRHTTPPPSCSGTSPPLAPSSFTQLIYKHIKPSTPNSGSEAETIECVSCFDDLAPKSGVKTPCHTYCKPCFQQLISTSLETEAQWPPKCCLNPIPFRTITKHAGPDLVRQYRDRDEEFRVPVSDRIYCSTADCGTWIRKVDKANKTARCSAGHVMCVLCRRTPHALNTACPQDRDRIVVDRLAEEEGWRRCSKCAVLVEHREACQHMTCRCGNEFCYVCGAQWRTCACTSEMLTGIKARAAKKREERERNEREEDSWLQNALRLIEEYERETREVEERVRRARREERRRERVKREEGRVRELEGRYRELRAVLTRVNAMQRGLLSCTQEGERAEAEEREAEEREQMRRKQGGELRELKLVLDKKLADKEVEWDRDYRVRVVYERQLEQEYAASLKAFWQSKTDGEERAAQALGAYMMQNDKRWHGWSQKRDDDLARMRYEAEEEVAVREEMMETMRLRLEKKLEQRDAEREARYAAERKWFDLVVAERARMLSDIETVDRESGGVDSETSEDEDVVLFSGRVDHIPVLAM</sequence>
<feature type="region of interest" description="Disordered" evidence="9">
    <location>
        <begin position="640"/>
        <end position="659"/>
    </location>
</feature>
<dbReference type="PROSITE" id="PS51873">
    <property type="entry name" value="TRIAD"/>
    <property type="match status" value="1"/>
</dbReference>
<evidence type="ECO:0000256" key="8">
    <source>
        <dbReference type="ARBA" id="ARBA00022833"/>
    </source>
</evidence>
<keyword evidence="4" id="KW-0479">Metal-binding</keyword>
<comment type="catalytic activity">
    <reaction evidence="1">
        <text>[E2 ubiquitin-conjugating enzyme]-S-ubiquitinyl-L-cysteine + [acceptor protein]-L-lysine = [E2 ubiquitin-conjugating enzyme]-L-cysteine + [acceptor protein]-N(6)-ubiquitinyl-L-lysine.</text>
        <dbReference type="EC" id="2.3.2.31"/>
    </reaction>
</comment>
<dbReference type="InterPro" id="IPR044066">
    <property type="entry name" value="TRIAD_supradom"/>
</dbReference>
<evidence type="ECO:0000256" key="6">
    <source>
        <dbReference type="ARBA" id="ARBA00022771"/>
    </source>
</evidence>
<feature type="compositionally biased region" description="Basic and acidic residues" evidence="9">
    <location>
        <begin position="641"/>
        <end position="659"/>
    </location>
</feature>
<keyword evidence="10" id="KW-1133">Transmembrane helix</keyword>
<keyword evidence="13" id="KW-1185">Reference proteome</keyword>
<dbReference type="EMBL" id="MU865938">
    <property type="protein sequence ID" value="KAK4449336.1"/>
    <property type="molecule type" value="Genomic_DNA"/>
</dbReference>
<dbReference type="SMART" id="SM00647">
    <property type="entry name" value="IBR"/>
    <property type="match status" value="2"/>
</dbReference>
<name>A0AAV9GLW3_9PEZI</name>
<dbReference type="Gene3D" id="1.20.120.1750">
    <property type="match status" value="1"/>
</dbReference>
<keyword evidence="8" id="KW-0862">Zinc</keyword>
<feature type="compositionally biased region" description="Acidic residues" evidence="9">
    <location>
        <begin position="159"/>
        <end position="168"/>
    </location>
</feature>
<feature type="region of interest" description="Disordered" evidence="9">
    <location>
        <begin position="212"/>
        <end position="283"/>
    </location>
</feature>
<feature type="region of interest" description="Disordered" evidence="9">
    <location>
        <begin position="158"/>
        <end position="177"/>
    </location>
</feature>
<evidence type="ECO:0000259" key="11">
    <source>
        <dbReference type="PROSITE" id="PS51873"/>
    </source>
</evidence>